<evidence type="ECO:0000313" key="4">
    <source>
        <dbReference type="Proteomes" id="UP000707451"/>
    </source>
</evidence>
<protein>
    <recommendedName>
        <fullName evidence="2">Zn(2)-C6 fungal-type domain-containing protein</fullName>
    </recommendedName>
</protein>
<feature type="compositionally biased region" description="Low complexity" evidence="1">
    <location>
        <begin position="281"/>
        <end position="300"/>
    </location>
</feature>
<organism evidence="3 4">
    <name type="scientific">Linnemannia hyalina</name>
    <dbReference type="NCBI Taxonomy" id="64524"/>
    <lineage>
        <taxon>Eukaryota</taxon>
        <taxon>Fungi</taxon>
        <taxon>Fungi incertae sedis</taxon>
        <taxon>Mucoromycota</taxon>
        <taxon>Mortierellomycotina</taxon>
        <taxon>Mortierellomycetes</taxon>
        <taxon>Mortierellales</taxon>
        <taxon>Mortierellaceae</taxon>
        <taxon>Linnemannia</taxon>
    </lineage>
</organism>
<proteinExistence type="predicted"/>
<evidence type="ECO:0000313" key="3">
    <source>
        <dbReference type="EMBL" id="KAG9066762.1"/>
    </source>
</evidence>
<dbReference type="CDD" id="cd00067">
    <property type="entry name" value="GAL4"/>
    <property type="match status" value="1"/>
</dbReference>
<keyword evidence="4" id="KW-1185">Reference proteome</keyword>
<feature type="compositionally biased region" description="Polar residues" evidence="1">
    <location>
        <begin position="314"/>
        <end position="326"/>
    </location>
</feature>
<feature type="compositionally biased region" description="Low complexity" evidence="1">
    <location>
        <begin position="127"/>
        <end position="139"/>
    </location>
</feature>
<evidence type="ECO:0000259" key="2">
    <source>
        <dbReference type="PROSITE" id="PS50048"/>
    </source>
</evidence>
<dbReference type="InterPro" id="IPR036864">
    <property type="entry name" value="Zn2-C6_fun-type_DNA-bd_sf"/>
</dbReference>
<dbReference type="GO" id="GO:0008270">
    <property type="term" value="F:zinc ion binding"/>
    <property type="evidence" value="ECO:0007669"/>
    <property type="project" value="InterPro"/>
</dbReference>
<feature type="region of interest" description="Disordered" evidence="1">
    <location>
        <begin position="163"/>
        <end position="326"/>
    </location>
</feature>
<dbReference type="Gene3D" id="4.10.240.10">
    <property type="entry name" value="Zn(2)-C6 fungal-type DNA-binding domain"/>
    <property type="match status" value="1"/>
</dbReference>
<feature type="compositionally biased region" description="Polar residues" evidence="1">
    <location>
        <begin position="226"/>
        <end position="237"/>
    </location>
</feature>
<sequence length="326" mass="35167">MDLAQAVRQKRLKAGTACTNCRRKKLRCTGTPNCVRCVTHKLDCIVDEALFLKTNSNPLGKPSRSNRSQQRTKSLNNNPNDSNNNNSQTASSNRKKSHHGSISSSYSGDEMMDSRMSPDFLSDRRMSTSSSTSFSSLSPSPSPAYTYNYSHADSINGSSNSIFKSSSPMSDHHSSSKNNASSHNSNFSSSYRSESGVGPLDSLPSSSPKHYSSSFPSTSSYMDPGSSLSSSLHNGMNVNKKRASKDQETTSKPKQKRRDDSHGDRDSDPGSHSPFLAPNDSSSYSSPSSSKVPSSSSSSSTKNIHNNGEDFKSVVSTMSLDGHGQQ</sequence>
<feature type="compositionally biased region" description="Basic and acidic residues" evidence="1">
    <location>
        <begin position="244"/>
        <end position="269"/>
    </location>
</feature>
<dbReference type="InterPro" id="IPR001138">
    <property type="entry name" value="Zn2Cys6_DnaBD"/>
</dbReference>
<feature type="compositionally biased region" description="Low complexity" evidence="1">
    <location>
        <begin position="176"/>
        <end position="195"/>
    </location>
</feature>
<dbReference type="SMART" id="SM00066">
    <property type="entry name" value="GAL4"/>
    <property type="match status" value="1"/>
</dbReference>
<feature type="compositionally biased region" description="Polar residues" evidence="1">
    <location>
        <begin position="55"/>
        <end position="73"/>
    </location>
</feature>
<feature type="compositionally biased region" description="Low complexity" evidence="1">
    <location>
        <begin position="202"/>
        <end position="220"/>
    </location>
</feature>
<feature type="region of interest" description="Disordered" evidence="1">
    <location>
        <begin position="55"/>
        <end position="141"/>
    </location>
</feature>
<dbReference type="PROSITE" id="PS00463">
    <property type="entry name" value="ZN2_CY6_FUNGAL_1"/>
    <property type="match status" value="1"/>
</dbReference>
<comment type="caution">
    <text evidence="3">The sequence shown here is derived from an EMBL/GenBank/DDBJ whole genome shotgun (WGS) entry which is preliminary data.</text>
</comment>
<reference evidence="3" key="1">
    <citation type="submission" date="2021-06" db="EMBL/GenBank/DDBJ databases">
        <title>Genome Sequence of Mortierella hyaline Strain SCG-10, a Cold-Adapted, Nitrate-Reducing Fungus Isolated from Soil in Minnesota, USA.</title>
        <authorList>
            <person name="Aldossari N."/>
        </authorList>
    </citation>
    <scope>NUCLEOTIDE SEQUENCE</scope>
    <source>
        <strain evidence="3">SCG-10</strain>
    </source>
</reference>
<dbReference type="OrthoDB" id="2123952at2759"/>
<evidence type="ECO:0000256" key="1">
    <source>
        <dbReference type="SAM" id="MobiDB-lite"/>
    </source>
</evidence>
<dbReference type="Proteomes" id="UP000707451">
    <property type="component" value="Unassembled WGS sequence"/>
</dbReference>
<dbReference type="AlphaFoldDB" id="A0A9P8BVB3"/>
<gene>
    <name evidence="3" type="ORF">KI688_012672</name>
</gene>
<dbReference type="SUPFAM" id="SSF57701">
    <property type="entry name" value="Zn2/Cys6 DNA-binding domain"/>
    <property type="match status" value="1"/>
</dbReference>
<dbReference type="EMBL" id="JAHRHY010000009">
    <property type="protein sequence ID" value="KAG9066762.1"/>
    <property type="molecule type" value="Genomic_DNA"/>
</dbReference>
<feature type="domain" description="Zn(2)-C6 fungal-type" evidence="2">
    <location>
        <begin position="17"/>
        <end position="46"/>
    </location>
</feature>
<dbReference type="GO" id="GO:0000981">
    <property type="term" value="F:DNA-binding transcription factor activity, RNA polymerase II-specific"/>
    <property type="evidence" value="ECO:0007669"/>
    <property type="project" value="InterPro"/>
</dbReference>
<dbReference type="Pfam" id="PF00172">
    <property type="entry name" value="Zn_clus"/>
    <property type="match status" value="1"/>
</dbReference>
<dbReference type="PROSITE" id="PS50048">
    <property type="entry name" value="ZN2_CY6_FUNGAL_2"/>
    <property type="match status" value="1"/>
</dbReference>
<accession>A0A9P8BVB3</accession>
<name>A0A9P8BVB3_9FUNG</name>
<feature type="compositionally biased region" description="Low complexity" evidence="1">
    <location>
        <begin position="74"/>
        <end position="92"/>
    </location>
</feature>